<dbReference type="AlphaFoldDB" id="A0A434A2M7"/>
<dbReference type="RefSeq" id="WP_127340101.1">
    <property type="nucleotide sequence ID" value="NZ_QWDM01000015.1"/>
</dbReference>
<protein>
    <submittedName>
        <fullName evidence="2">PcfK-like protein</fullName>
    </submittedName>
</protein>
<dbReference type="Proteomes" id="UP000288102">
    <property type="component" value="Unassembled WGS sequence"/>
</dbReference>
<sequence length="135" mass="15388">MKSSNAFKDTIKNYLDTRASEDELFAVTYKKENKNLDECCNYVIECAKKGGCTGYSDEEVFGWAVHYYDEDDIKNVKPIKSRVIVNHAIELTPDDVAAAKQKALEEVIQQEKDRLKKKPSSKKTVVTETVQSELF</sequence>
<feature type="region of interest" description="Disordered" evidence="1">
    <location>
        <begin position="115"/>
        <end position="135"/>
    </location>
</feature>
<dbReference type="InterPro" id="IPR025624">
    <property type="entry name" value="PcfK"/>
</dbReference>
<organism evidence="2 3">
    <name type="scientific">Flavobacterium cupreum</name>
    <dbReference type="NCBI Taxonomy" id="2133766"/>
    <lineage>
        <taxon>Bacteria</taxon>
        <taxon>Pseudomonadati</taxon>
        <taxon>Bacteroidota</taxon>
        <taxon>Flavobacteriia</taxon>
        <taxon>Flavobacteriales</taxon>
        <taxon>Flavobacteriaceae</taxon>
        <taxon>Flavobacterium</taxon>
    </lineage>
</organism>
<evidence type="ECO:0000313" key="2">
    <source>
        <dbReference type="EMBL" id="RUT68660.1"/>
    </source>
</evidence>
<keyword evidence="3" id="KW-1185">Reference proteome</keyword>
<comment type="caution">
    <text evidence="2">The sequence shown here is derived from an EMBL/GenBank/DDBJ whole genome shotgun (WGS) entry which is preliminary data.</text>
</comment>
<name>A0A434A2M7_9FLAO</name>
<accession>A0A434A2M7</accession>
<feature type="compositionally biased region" description="Low complexity" evidence="1">
    <location>
        <begin position="122"/>
        <end position="135"/>
    </location>
</feature>
<dbReference type="EMBL" id="QWDM01000015">
    <property type="protein sequence ID" value="RUT68660.1"/>
    <property type="molecule type" value="Genomic_DNA"/>
</dbReference>
<dbReference type="Pfam" id="PF14058">
    <property type="entry name" value="PcfK"/>
    <property type="match status" value="1"/>
</dbReference>
<evidence type="ECO:0000313" key="3">
    <source>
        <dbReference type="Proteomes" id="UP000288102"/>
    </source>
</evidence>
<dbReference type="OrthoDB" id="713714at2"/>
<proteinExistence type="predicted"/>
<evidence type="ECO:0000256" key="1">
    <source>
        <dbReference type="SAM" id="MobiDB-lite"/>
    </source>
</evidence>
<gene>
    <name evidence="2" type="ORF">D0817_20075</name>
</gene>
<reference evidence="3" key="1">
    <citation type="journal article" date="2019" name="Syst. Appl. Microbiol.">
        <title>Flavobacterium circumlabens sp. nov. and Flavobacterium cupreum sp. nov., two psychrotrophic species isolated from Antarctic environmental samples.</title>
        <authorList>
            <person name="Kralova S."/>
            <person name="Busse H.-J."/>
            <person name="Svec P."/>
            <person name="Maslanova I."/>
            <person name="Stankova E."/>
            <person name="Bartak M."/>
            <person name="Sedlacek I."/>
        </authorList>
    </citation>
    <scope>NUCLEOTIDE SEQUENCE [LARGE SCALE GENOMIC DNA]</scope>
    <source>
        <strain evidence="3">CCM 8825</strain>
    </source>
</reference>